<keyword evidence="3" id="KW-1185">Reference proteome</keyword>
<gene>
    <name evidence="2" type="ORF">PCOR1329_LOCUS61944</name>
</gene>
<evidence type="ECO:0000313" key="3">
    <source>
        <dbReference type="Proteomes" id="UP001189429"/>
    </source>
</evidence>
<sequence>AKPKVKSKANAASAAAKPKPKARTTAMKKHMKKPACDEHPPEVSPEQSEVEQIGPPMPFGLFDQMRNFGGST</sequence>
<feature type="non-terminal residue" evidence="2">
    <location>
        <position position="1"/>
    </location>
</feature>
<organism evidence="2 3">
    <name type="scientific">Prorocentrum cordatum</name>
    <dbReference type="NCBI Taxonomy" id="2364126"/>
    <lineage>
        <taxon>Eukaryota</taxon>
        <taxon>Sar</taxon>
        <taxon>Alveolata</taxon>
        <taxon>Dinophyceae</taxon>
        <taxon>Prorocentrales</taxon>
        <taxon>Prorocentraceae</taxon>
        <taxon>Prorocentrum</taxon>
    </lineage>
</organism>
<evidence type="ECO:0000256" key="1">
    <source>
        <dbReference type="SAM" id="MobiDB-lite"/>
    </source>
</evidence>
<dbReference type="EMBL" id="CAUYUJ010017807">
    <property type="protein sequence ID" value="CAK0878065.1"/>
    <property type="molecule type" value="Genomic_DNA"/>
</dbReference>
<proteinExistence type="predicted"/>
<comment type="caution">
    <text evidence="2">The sequence shown here is derived from an EMBL/GenBank/DDBJ whole genome shotgun (WGS) entry which is preliminary data.</text>
</comment>
<feature type="compositionally biased region" description="Basic residues" evidence="1">
    <location>
        <begin position="18"/>
        <end position="33"/>
    </location>
</feature>
<evidence type="ECO:0000313" key="2">
    <source>
        <dbReference type="EMBL" id="CAK0878065.1"/>
    </source>
</evidence>
<feature type="region of interest" description="Disordered" evidence="1">
    <location>
        <begin position="1"/>
        <end position="60"/>
    </location>
</feature>
<reference evidence="2" key="1">
    <citation type="submission" date="2023-10" db="EMBL/GenBank/DDBJ databases">
        <authorList>
            <person name="Chen Y."/>
            <person name="Shah S."/>
            <person name="Dougan E. K."/>
            <person name="Thang M."/>
            <person name="Chan C."/>
        </authorList>
    </citation>
    <scope>NUCLEOTIDE SEQUENCE [LARGE SCALE GENOMIC DNA]</scope>
</reference>
<feature type="compositionally biased region" description="Low complexity" evidence="1">
    <location>
        <begin position="8"/>
        <end position="17"/>
    </location>
</feature>
<accession>A0ABN9VWS3</accession>
<name>A0ABN9VWS3_9DINO</name>
<protein>
    <submittedName>
        <fullName evidence="2">Uncharacterized protein</fullName>
    </submittedName>
</protein>
<dbReference type="Proteomes" id="UP001189429">
    <property type="component" value="Unassembled WGS sequence"/>
</dbReference>